<dbReference type="EC" id="2.6.1.19" evidence="6"/>
<dbReference type="PROSITE" id="PS00600">
    <property type="entry name" value="AA_TRANSFER_CLASS_3"/>
    <property type="match status" value="1"/>
</dbReference>
<sequence length="463" mass="50162">MLKTALPKIITETVPGPKAAAVINRRDEAIPAAIRCGYPVVIDHAEGAIIEDVDGNRFLDFIGGVGVLNIGFSHPEVIAAVKAQADKYFHGMFNVVTHEGYVALAEKLNSLVPVKGDKKRTFFANSGAEADENAVKIAKAFTKRPNIIVFSGAFHGRTLLTMSMTAKKAYAKGMGPFPDGVYRAEFPYLYRRPAGMPIEAAIDYYIEKLHETFNNCSDPQHVAAIVVEPLQGEGGFIPAPIEWVKALRKICDQYGILLIADEVQSGFCRTGRMFATEYWKDAGVQPDIITMAKSIAAGVPLSAISARDEIMQSVPGGVIGGTYCGNPLACAAALKTIEIMQRDNLAQRSAEIGKKVISRYNEWMQKYDVIGDIRGLGGMIGIEFVKDKESKQPDSTLVNNLIKEAAQHGLLIENAGIHGNVIRFLAPLVITDEQLDAGLDIFEAAIKKCTNYQEDSSAANIGA</sequence>
<evidence type="ECO:0000256" key="14">
    <source>
        <dbReference type="ARBA" id="ARBA00048021"/>
    </source>
</evidence>
<dbReference type="GO" id="GO:0034386">
    <property type="term" value="F:4-aminobutyrate:2-oxoglutarate transaminase activity"/>
    <property type="evidence" value="ECO:0007669"/>
    <property type="project" value="UniProtKB-EC"/>
</dbReference>
<dbReference type="GO" id="GO:0042802">
    <property type="term" value="F:identical protein binding"/>
    <property type="evidence" value="ECO:0007669"/>
    <property type="project" value="TreeGrafter"/>
</dbReference>
<evidence type="ECO:0000313" key="17">
    <source>
        <dbReference type="EMBL" id="MBB5335196.1"/>
    </source>
</evidence>
<dbReference type="Gene3D" id="3.40.640.10">
    <property type="entry name" value="Type I PLP-dependent aspartate aminotransferase-like (Major domain)"/>
    <property type="match status" value="1"/>
</dbReference>
<evidence type="ECO:0000256" key="6">
    <source>
        <dbReference type="ARBA" id="ARBA00012912"/>
    </source>
</evidence>
<comment type="pathway">
    <text evidence="3">Amino-acid degradation; 4-aminobutanoate degradation.</text>
</comment>
<organism evidence="17 18">
    <name type="scientific">Pectinatus brassicae</name>
    <dbReference type="NCBI Taxonomy" id="862415"/>
    <lineage>
        <taxon>Bacteria</taxon>
        <taxon>Bacillati</taxon>
        <taxon>Bacillota</taxon>
        <taxon>Negativicutes</taxon>
        <taxon>Selenomonadales</taxon>
        <taxon>Selenomonadaceae</taxon>
        <taxon>Pectinatus</taxon>
    </lineage>
</organism>
<dbReference type="GO" id="GO:0030170">
    <property type="term" value="F:pyridoxal phosphate binding"/>
    <property type="evidence" value="ECO:0007669"/>
    <property type="project" value="InterPro"/>
</dbReference>
<evidence type="ECO:0000256" key="13">
    <source>
        <dbReference type="ARBA" id="ARBA00031787"/>
    </source>
</evidence>
<dbReference type="InterPro" id="IPR005814">
    <property type="entry name" value="Aminotrans_3"/>
</dbReference>
<evidence type="ECO:0000256" key="5">
    <source>
        <dbReference type="ARBA" id="ARBA00012876"/>
    </source>
</evidence>
<evidence type="ECO:0000313" key="18">
    <source>
        <dbReference type="Proteomes" id="UP000559117"/>
    </source>
</evidence>
<evidence type="ECO:0000256" key="10">
    <source>
        <dbReference type="ARBA" id="ARBA00029760"/>
    </source>
</evidence>
<dbReference type="PIRSF" id="PIRSF000521">
    <property type="entry name" value="Transaminase_4ab_Lys_Orn"/>
    <property type="match status" value="1"/>
</dbReference>
<evidence type="ECO:0000256" key="11">
    <source>
        <dbReference type="ARBA" id="ARBA00030204"/>
    </source>
</evidence>
<evidence type="ECO:0000256" key="7">
    <source>
        <dbReference type="ARBA" id="ARBA00022576"/>
    </source>
</evidence>
<dbReference type="SUPFAM" id="SSF53383">
    <property type="entry name" value="PLP-dependent transferases"/>
    <property type="match status" value="1"/>
</dbReference>
<dbReference type="CDD" id="cd00610">
    <property type="entry name" value="OAT_like"/>
    <property type="match status" value="1"/>
</dbReference>
<dbReference type="InterPro" id="IPR015422">
    <property type="entry name" value="PyrdxlP-dep_Trfase_small"/>
</dbReference>
<dbReference type="InterPro" id="IPR049704">
    <property type="entry name" value="Aminotrans_3_PPA_site"/>
</dbReference>
<dbReference type="InterPro" id="IPR050103">
    <property type="entry name" value="Class-III_PLP-dep_AT"/>
</dbReference>
<keyword evidence="8 17" id="KW-0808">Transferase</keyword>
<dbReference type="AlphaFoldDB" id="A0A840UDL5"/>
<reference evidence="17 18" key="1">
    <citation type="submission" date="2020-08" db="EMBL/GenBank/DDBJ databases">
        <title>Genomic Encyclopedia of Type Strains, Phase IV (KMG-IV): sequencing the most valuable type-strain genomes for metagenomic binning, comparative biology and taxonomic classification.</title>
        <authorList>
            <person name="Goeker M."/>
        </authorList>
    </citation>
    <scope>NUCLEOTIDE SEQUENCE [LARGE SCALE GENOMIC DNA]</scope>
    <source>
        <strain evidence="17 18">DSM 24661</strain>
    </source>
</reference>
<keyword evidence="18" id="KW-1185">Reference proteome</keyword>
<dbReference type="EMBL" id="JACHFH010000002">
    <property type="protein sequence ID" value="MBB5335196.1"/>
    <property type="molecule type" value="Genomic_DNA"/>
</dbReference>
<evidence type="ECO:0000256" key="4">
    <source>
        <dbReference type="ARBA" id="ARBA00008954"/>
    </source>
</evidence>
<dbReference type="EC" id="2.6.1.22" evidence="5"/>
<comment type="caution">
    <text evidence="17">The sequence shown here is derived from an EMBL/GenBank/DDBJ whole genome shotgun (WGS) entry which is preliminary data.</text>
</comment>
<keyword evidence="7 17" id="KW-0032">Aminotransferase</keyword>
<dbReference type="RefSeq" id="WP_183859013.1">
    <property type="nucleotide sequence ID" value="NZ_JACHFH010000002.1"/>
</dbReference>
<dbReference type="FunFam" id="3.40.640.10:FF:000013">
    <property type="entry name" value="4-aminobutyrate aminotransferase"/>
    <property type="match status" value="1"/>
</dbReference>
<dbReference type="PANTHER" id="PTHR11986:SF58">
    <property type="entry name" value="LEUCINE_METHIONINE RACEMASE"/>
    <property type="match status" value="1"/>
</dbReference>
<dbReference type="GO" id="GO:0047298">
    <property type="term" value="F:(S)-3-amino-2-methylpropionate transaminase activity"/>
    <property type="evidence" value="ECO:0007669"/>
    <property type="project" value="UniProtKB-EC"/>
</dbReference>
<dbReference type="Proteomes" id="UP000559117">
    <property type="component" value="Unassembled WGS sequence"/>
</dbReference>
<gene>
    <name evidence="17" type="ORF">HNR32_000310</name>
</gene>
<evidence type="ECO:0000256" key="15">
    <source>
        <dbReference type="ARBA" id="ARBA00050054"/>
    </source>
</evidence>
<comment type="catalytic activity">
    <reaction evidence="14">
        <text>4-aminobutanoate + 2-oxoglutarate = succinate semialdehyde + L-glutamate</text>
        <dbReference type="Rhea" id="RHEA:23352"/>
        <dbReference type="ChEBI" id="CHEBI:16810"/>
        <dbReference type="ChEBI" id="CHEBI:29985"/>
        <dbReference type="ChEBI" id="CHEBI:57706"/>
        <dbReference type="ChEBI" id="CHEBI:59888"/>
        <dbReference type="EC" id="2.6.1.19"/>
    </reaction>
</comment>
<dbReference type="Gene3D" id="3.90.1150.10">
    <property type="entry name" value="Aspartate Aminotransferase, domain 1"/>
    <property type="match status" value="1"/>
</dbReference>
<accession>A0A840UDL5</accession>
<comment type="catalytic activity">
    <reaction evidence="1">
        <text>(S)-3-amino-2-methylpropanoate + 2-oxoglutarate = 2-methyl-3-oxopropanoate + L-glutamate</text>
        <dbReference type="Rhea" id="RHEA:13993"/>
        <dbReference type="ChEBI" id="CHEBI:16810"/>
        <dbReference type="ChEBI" id="CHEBI:29985"/>
        <dbReference type="ChEBI" id="CHEBI:57700"/>
        <dbReference type="ChEBI" id="CHEBI:58655"/>
        <dbReference type="EC" id="2.6.1.22"/>
    </reaction>
</comment>
<dbReference type="PANTHER" id="PTHR11986">
    <property type="entry name" value="AMINOTRANSFERASE CLASS III"/>
    <property type="match status" value="1"/>
</dbReference>
<comment type="similarity">
    <text evidence="4 16">Belongs to the class-III pyridoxal-phosphate-dependent aminotransferase family.</text>
</comment>
<comment type="cofactor">
    <cofactor evidence="2">
        <name>pyridoxal 5'-phosphate</name>
        <dbReference type="ChEBI" id="CHEBI:597326"/>
    </cofactor>
</comment>
<evidence type="ECO:0000256" key="8">
    <source>
        <dbReference type="ARBA" id="ARBA00022679"/>
    </source>
</evidence>
<evidence type="ECO:0000256" key="16">
    <source>
        <dbReference type="RuleBase" id="RU003560"/>
    </source>
</evidence>
<keyword evidence="9 16" id="KW-0663">Pyridoxal phosphate</keyword>
<evidence type="ECO:0000256" key="1">
    <source>
        <dbReference type="ARBA" id="ARBA00001750"/>
    </source>
</evidence>
<protein>
    <recommendedName>
        <fullName evidence="12">(S)-3-amino-2-methylpropionate transaminase</fullName>
        <ecNumber evidence="6">2.6.1.19</ecNumber>
        <ecNumber evidence="5">2.6.1.22</ecNumber>
    </recommendedName>
    <alternativeName>
        <fullName evidence="13">GABA aminotransferase</fullName>
    </alternativeName>
    <alternativeName>
        <fullName evidence="11">Gamma-amino-N-butyrate transaminase</fullName>
    </alternativeName>
    <alternativeName>
        <fullName evidence="15">Glutamate:succinic semialdehyde transaminase</fullName>
    </alternativeName>
    <alternativeName>
        <fullName evidence="10">L-AIBAT</fullName>
    </alternativeName>
</protein>
<evidence type="ECO:0000256" key="12">
    <source>
        <dbReference type="ARBA" id="ARBA00030857"/>
    </source>
</evidence>
<name>A0A840UDL5_9FIRM</name>
<dbReference type="InterPro" id="IPR015424">
    <property type="entry name" value="PyrdxlP-dep_Trfase"/>
</dbReference>
<evidence type="ECO:0000256" key="3">
    <source>
        <dbReference type="ARBA" id="ARBA00005176"/>
    </source>
</evidence>
<evidence type="ECO:0000256" key="9">
    <source>
        <dbReference type="ARBA" id="ARBA00022898"/>
    </source>
</evidence>
<dbReference type="InterPro" id="IPR015421">
    <property type="entry name" value="PyrdxlP-dep_Trfase_major"/>
</dbReference>
<proteinExistence type="inferred from homology"/>
<evidence type="ECO:0000256" key="2">
    <source>
        <dbReference type="ARBA" id="ARBA00001933"/>
    </source>
</evidence>
<dbReference type="Pfam" id="PF00202">
    <property type="entry name" value="Aminotran_3"/>
    <property type="match status" value="1"/>
</dbReference>